<evidence type="ECO:0000256" key="4">
    <source>
        <dbReference type="ARBA" id="ARBA00023163"/>
    </source>
</evidence>
<protein>
    <submittedName>
        <fullName evidence="7">RNA polymerase sigma factor, sigma-70 family</fullName>
    </submittedName>
</protein>
<evidence type="ECO:0000259" key="5">
    <source>
        <dbReference type="Pfam" id="PF04542"/>
    </source>
</evidence>
<dbReference type="InterPro" id="IPR007627">
    <property type="entry name" value="RNA_pol_sigma70_r2"/>
</dbReference>
<evidence type="ECO:0000313" key="8">
    <source>
        <dbReference type="Proteomes" id="UP000218272"/>
    </source>
</evidence>
<evidence type="ECO:0000259" key="6">
    <source>
        <dbReference type="Pfam" id="PF08281"/>
    </source>
</evidence>
<dbReference type="GO" id="GO:0006352">
    <property type="term" value="P:DNA-templated transcription initiation"/>
    <property type="evidence" value="ECO:0007669"/>
    <property type="project" value="InterPro"/>
</dbReference>
<proteinExistence type="inferred from homology"/>
<evidence type="ECO:0000256" key="1">
    <source>
        <dbReference type="ARBA" id="ARBA00010641"/>
    </source>
</evidence>
<dbReference type="InterPro" id="IPR013324">
    <property type="entry name" value="RNA_pol_sigma_r3/r4-like"/>
</dbReference>
<keyword evidence="4" id="KW-0804">Transcription</keyword>
<dbReference type="SUPFAM" id="SSF88946">
    <property type="entry name" value="Sigma2 domain of RNA polymerase sigma factors"/>
    <property type="match status" value="1"/>
</dbReference>
<organism evidence="7 8">
    <name type="scientific">Sphingobium cloacae</name>
    <dbReference type="NCBI Taxonomy" id="120107"/>
    <lineage>
        <taxon>Bacteria</taxon>
        <taxon>Pseudomonadati</taxon>
        <taxon>Pseudomonadota</taxon>
        <taxon>Alphaproteobacteria</taxon>
        <taxon>Sphingomonadales</taxon>
        <taxon>Sphingomonadaceae</taxon>
        <taxon>Sphingobium</taxon>
    </lineage>
</organism>
<dbReference type="Pfam" id="PF08281">
    <property type="entry name" value="Sigma70_r4_2"/>
    <property type="match status" value="1"/>
</dbReference>
<dbReference type="RefSeq" id="WP_083949225.1">
    <property type="nucleotide sequence ID" value="NZ_AP017655.1"/>
</dbReference>
<evidence type="ECO:0000256" key="2">
    <source>
        <dbReference type="ARBA" id="ARBA00023015"/>
    </source>
</evidence>
<dbReference type="PANTHER" id="PTHR43133">
    <property type="entry name" value="RNA POLYMERASE ECF-TYPE SIGMA FACTO"/>
    <property type="match status" value="1"/>
</dbReference>
<sequence>MPRKALGKYYDDWRDELERFLTRRLSSPDLAAELTQEAFIRLMRVDPPSLVRDPRAWLFRTASNLVVDHHRTTRRAPFDAIEDAVRENIADPTPTQEMAALSREELAVVHKAIEDLPPRGREVFKLSRFEGLGYSEIAERLGISRNTVVVHMVRSLAACKQRLNAYREGDEGPE</sequence>
<dbReference type="Proteomes" id="UP000218272">
    <property type="component" value="Chromosome SCLO_1"/>
</dbReference>
<evidence type="ECO:0000313" key="7">
    <source>
        <dbReference type="EMBL" id="BAV64087.1"/>
    </source>
</evidence>
<dbReference type="SUPFAM" id="SSF88659">
    <property type="entry name" value="Sigma3 and sigma4 domains of RNA polymerase sigma factors"/>
    <property type="match status" value="1"/>
</dbReference>
<dbReference type="InterPro" id="IPR039425">
    <property type="entry name" value="RNA_pol_sigma-70-like"/>
</dbReference>
<reference evidence="7 8" key="1">
    <citation type="submission" date="2016-10" db="EMBL/GenBank/DDBJ databases">
        <title>Complete Genome Sequence of the Nonylphenol-Degrading Bacterium Sphingobium cloacae JCM 10874T.</title>
        <authorList>
            <person name="Ootsuka M."/>
            <person name="Nishizawa T."/>
            <person name="Ohta H."/>
        </authorList>
    </citation>
    <scope>NUCLEOTIDE SEQUENCE [LARGE SCALE GENOMIC DNA]</scope>
    <source>
        <strain evidence="7 8">JCM 10874</strain>
    </source>
</reference>
<dbReference type="KEGG" id="sclo:SCLO_1010470"/>
<dbReference type="InterPro" id="IPR036388">
    <property type="entry name" value="WH-like_DNA-bd_sf"/>
</dbReference>
<dbReference type="NCBIfam" id="TIGR02937">
    <property type="entry name" value="sigma70-ECF"/>
    <property type="match status" value="1"/>
</dbReference>
<name>A0A1E1F0R1_9SPHN</name>
<dbReference type="GO" id="GO:0016987">
    <property type="term" value="F:sigma factor activity"/>
    <property type="evidence" value="ECO:0007669"/>
    <property type="project" value="UniProtKB-KW"/>
</dbReference>
<gene>
    <name evidence="7" type="ORF">SCLO_1010470</name>
</gene>
<dbReference type="Gene3D" id="1.10.10.10">
    <property type="entry name" value="Winged helix-like DNA-binding domain superfamily/Winged helix DNA-binding domain"/>
    <property type="match status" value="1"/>
</dbReference>
<dbReference type="PANTHER" id="PTHR43133:SF63">
    <property type="entry name" value="RNA POLYMERASE SIGMA FACTOR FECI-RELATED"/>
    <property type="match status" value="1"/>
</dbReference>
<feature type="domain" description="RNA polymerase sigma-70 region 2" evidence="5">
    <location>
        <begin position="10"/>
        <end position="75"/>
    </location>
</feature>
<keyword evidence="8" id="KW-1185">Reference proteome</keyword>
<dbReference type="OrthoDB" id="9794372at2"/>
<dbReference type="InterPro" id="IPR013325">
    <property type="entry name" value="RNA_pol_sigma_r2"/>
</dbReference>
<keyword evidence="2" id="KW-0805">Transcription regulation</keyword>
<evidence type="ECO:0000256" key="3">
    <source>
        <dbReference type="ARBA" id="ARBA00023082"/>
    </source>
</evidence>
<dbReference type="GO" id="GO:0003677">
    <property type="term" value="F:DNA binding"/>
    <property type="evidence" value="ECO:0007669"/>
    <property type="project" value="InterPro"/>
</dbReference>
<dbReference type="AlphaFoldDB" id="A0A1E1F0R1"/>
<dbReference type="InterPro" id="IPR013249">
    <property type="entry name" value="RNA_pol_sigma70_r4_t2"/>
</dbReference>
<dbReference type="EMBL" id="AP017655">
    <property type="protein sequence ID" value="BAV64087.1"/>
    <property type="molecule type" value="Genomic_DNA"/>
</dbReference>
<dbReference type="Gene3D" id="1.10.1740.10">
    <property type="match status" value="1"/>
</dbReference>
<feature type="domain" description="RNA polymerase sigma factor 70 region 4 type 2" evidence="6">
    <location>
        <begin position="109"/>
        <end position="159"/>
    </location>
</feature>
<accession>A0A1E1F0R1</accession>
<dbReference type="InterPro" id="IPR014284">
    <property type="entry name" value="RNA_pol_sigma-70_dom"/>
</dbReference>
<keyword evidence="3" id="KW-0731">Sigma factor</keyword>
<dbReference type="CDD" id="cd06171">
    <property type="entry name" value="Sigma70_r4"/>
    <property type="match status" value="1"/>
</dbReference>
<dbReference type="Pfam" id="PF04542">
    <property type="entry name" value="Sigma70_r2"/>
    <property type="match status" value="1"/>
</dbReference>
<comment type="similarity">
    <text evidence="1">Belongs to the sigma-70 factor family. ECF subfamily.</text>
</comment>